<feature type="region of interest" description="Disordered" evidence="3">
    <location>
        <begin position="44"/>
        <end position="64"/>
    </location>
</feature>
<dbReference type="Gene3D" id="1.10.340.70">
    <property type="match status" value="1"/>
</dbReference>
<evidence type="ECO:0000313" key="5">
    <source>
        <dbReference type="EMBL" id="EMR87144.1"/>
    </source>
</evidence>
<dbReference type="Gene3D" id="3.10.10.10">
    <property type="entry name" value="HIV Type 1 Reverse Transcriptase, subunit A, domain 1"/>
    <property type="match status" value="1"/>
</dbReference>
<dbReference type="InterPro" id="IPR043502">
    <property type="entry name" value="DNA/RNA_pol_sf"/>
</dbReference>
<proteinExistence type="predicted"/>
<dbReference type="InterPro" id="IPR012337">
    <property type="entry name" value="RNaseH-like_sf"/>
</dbReference>
<evidence type="ECO:0000256" key="1">
    <source>
        <dbReference type="ARBA" id="ARBA00022884"/>
    </source>
</evidence>
<dbReference type="InterPro" id="IPR041577">
    <property type="entry name" value="RT_RNaseH_2"/>
</dbReference>
<dbReference type="GO" id="GO:0003723">
    <property type="term" value="F:RNA binding"/>
    <property type="evidence" value="ECO:0007669"/>
    <property type="project" value="UniProtKB-KW"/>
</dbReference>
<dbReference type="CDD" id="cd09274">
    <property type="entry name" value="RNase_HI_RT_Ty3"/>
    <property type="match status" value="1"/>
</dbReference>
<dbReference type="AlphaFoldDB" id="M7U0S5"/>
<dbReference type="STRING" id="1290391.M7U0S5"/>
<dbReference type="PANTHER" id="PTHR37984:SF5">
    <property type="entry name" value="PROTEIN NYNRIN-LIKE"/>
    <property type="match status" value="1"/>
</dbReference>
<evidence type="ECO:0000256" key="3">
    <source>
        <dbReference type="SAM" id="MobiDB-lite"/>
    </source>
</evidence>
<name>M7U0S5_BOTF1</name>
<accession>M7U0S5</accession>
<dbReference type="CDD" id="cd01647">
    <property type="entry name" value="RT_LTR"/>
    <property type="match status" value="1"/>
</dbReference>
<dbReference type="GO" id="GO:0015074">
    <property type="term" value="P:DNA integration"/>
    <property type="evidence" value="ECO:0007669"/>
    <property type="project" value="InterPro"/>
</dbReference>
<evidence type="ECO:0000256" key="2">
    <source>
        <dbReference type="ARBA" id="ARBA00023268"/>
    </source>
</evidence>
<gene>
    <name evidence="5" type="ORF">BcDW1_4216</name>
</gene>
<dbReference type="InterPro" id="IPR041588">
    <property type="entry name" value="Integrase_H2C2"/>
</dbReference>
<dbReference type="Pfam" id="PF00078">
    <property type="entry name" value="RVT_1"/>
    <property type="match status" value="1"/>
</dbReference>
<dbReference type="GO" id="GO:0005634">
    <property type="term" value="C:nucleus"/>
    <property type="evidence" value="ECO:0007669"/>
    <property type="project" value="UniProtKB-ARBA"/>
</dbReference>
<dbReference type="Proteomes" id="UP000012045">
    <property type="component" value="Unassembled WGS sequence"/>
</dbReference>
<dbReference type="InterPro" id="IPR001584">
    <property type="entry name" value="Integrase_cat-core"/>
</dbReference>
<dbReference type="Pfam" id="PF17919">
    <property type="entry name" value="RT_RNaseH_2"/>
    <property type="match status" value="1"/>
</dbReference>
<organism evidence="5 6">
    <name type="scientific">Botryotinia fuckeliana (strain BcDW1)</name>
    <name type="common">Noble rot fungus</name>
    <name type="synonym">Botrytis cinerea</name>
    <dbReference type="NCBI Taxonomy" id="1290391"/>
    <lineage>
        <taxon>Eukaryota</taxon>
        <taxon>Fungi</taxon>
        <taxon>Dikarya</taxon>
        <taxon>Ascomycota</taxon>
        <taxon>Pezizomycotina</taxon>
        <taxon>Leotiomycetes</taxon>
        <taxon>Helotiales</taxon>
        <taxon>Sclerotiniaceae</taxon>
        <taxon>Botrytis</taxon>
    </lineage>
</organism>
<dbReference type="FunFam" id="3.30.70.270:FF:000020">
    <property type="entry name" value="Transposon Tf2-6 polyprotein-like Protein"/>
    <property type="match status" value="1"/>
</dbReference>
<dbReference type="Gene3D" id="3.30.420.10">
    <property type="entry name" value="Ribonuclease H-like superfamily/Ribonuclease H"/>
    <property type="match status" value="1"/>
</dbReference>
<feature type="domain" description="Integrase catalytic" evidence="4">
    <location>
        <begin position="763"/>
        <end position="923"/>
    </location>
</feature>
<dbReference type="InterPro" id="IPR050951">
    <property type="entry name" value="Retrovirus_Pol_polyprotein"/>
</dbReference>
<dbReference type="OrthoDB" id="4779436at2759"/>
<protein>
    <submittedName>
        <fullName evidence="5">Putative gag-pol poly protein</fullName>
    </submittedName>
</protein>
<keyword evidence="2" id="KW-0511">Multifunctional enzyme</keyword>
<dbReference type="InterPro" id="IPR043128">
    <property type="entry name" value="Rev_trsase/Diguanyl_cyclase"/>
</dbReference>
<dbReference type="HOGENOM" id="CLU_004645_0_0_1"/>
<sequence>MLERSDEGKHIISSQTFEELFNIHIVNDDVEQVNTMYKNKATKVRPSNQPCNITGEPPGGRDDWFERDQLRNPYQEPSGRWKEFLIPRFNKEPEGYRLTPERTKAIDCGDLLTDLERDMLMACLLNREGALAFDWTHAGRVQEDVAPPQRIRTVPHEAWQTPGFPVPKALVEVVSTMLRDRIKQGVFEPCDGPYRNPWFLVKKKTPGAYRIINAVVELNRHTIRDANLPPDADAFAENFAGCTVASLIDFFSGYDQIPLALESRDLTAFQTPLGLLRYTTLPQGATNSVAQFCRIIMKILGDLTPSVAISFLDDIGIKGPKTVYDNKEIVPGVRKFVLEHIQAIDKTLERLERAGCAVGAKSKWCYDGMEVVGYVVGSEGRKPVEAKIKKILDWPEPKSATEVRMFLGVCVYYRIWVEKFAQKAEPLYRLLKKDVEFSWTIEQEQAMKSLKENLIKPPTLMPLDYGDTMIVGQIVLGVDASIDGWGAHLGQESGGKRTVARFESGLWNDAEKNYDATKRECRGVLKALRKCRFDLYGIHFVLETDAKVLVAQLNRAATDLPGALVTRWIAWIRLFDFEVRHVKGTAHTAADGLSRRPATLSDVSEEDKEEDIDEWIADQLNNVEDVSTIHNFANFSRSYELDKGYNSESRKIAQYLTSLQRPEGMTSQEFSKFKKRALGFSVREGCLYRNGTRDTPHRKVIDEQQQRTSLIGNLHEAYGHKGVESTFDKVHKLYYWNGMYEDVKRFVKSCPNCQKRQPNVQEEPLHPTWVSTCWQKCGLDIMYMPPDNGYKYLVSLRDDLSGWIEAKPLRNATSQAVAAFIWNVVCRHSVFGKVSVDGGPENKAHVEYFLRKYGIKRVQISAYNSKANGQIERGHRPIADGLAKVMDGKSGWLRHLDAMLFADRVTTHRPTNLTPFYVIYGRHPVLPIETQYSTWRVLDWEKVTSREDLLALRLRQLEMHDLDMEEAVMRKKRYRLDGKARFDKDNNVIDKKITAGDIVLQFDPQSKIDMSRERKLGYRWLGPYRVNKVLPNKSTYILEEMDGTPIDGTYSGARLKKFVKREGEYIPVGGEEEDTGDITEDELEDPLEALLNPRRSERIAQRFTTTEDMIDHIQENQDVTPPTNTNTRVVVEIPAISPSTRRAFPTVLE</sequence>
<dbReference type="FunFam" id="1.10.340.70:FF:000001">
    <property type="entry name" value="Retrovirus-related Pol polyprotein from transposon gypsy-like Protein"/>
    <property type="match status" value="1"/>
</dbReference>
<dbReference type="EMBL" id="KB707838">
    <property type="protein sequence ID" value="EMR87144.1"/>
    <property type="molecule type" value="Genomic_DNA"/>
</dbReference>
<dbReference type="PROSITE" id="PS50994">
    <property type="entry name" value="INTEGRASE"/>
    <property type="match status" value="1"/>
</dbReference>
<dbReference type="InterPro" id="IPR000477">
    <property type="entry name" value="RT_dom"/>
</dbReference>
<dbReference type="Gene3D" id="3.30.70.270">
    <property type="match status" value="2"/>
</dbReference>
<evidence type="ECO:0000313" key="6">
    <source>
        <dbReference type="Proteomes" id="UP000012045"/>
    </source>
</evidence>
<evidence type="ECO:0000259" key="4">
    <source>
        <dbReference type="PROSITE" id="PS50994"/>
    </source>
</evidence>
<dbReference type="GO" id="GO:0003824">
    <property type="term" value="F:catalytic activity"/>
    <property type="evidence" value="ECO:0007669"/>
    <property type="project" value="UniProtKB-KW"/>
</dbReference>
<keyword evidence="1" id="KW-0694">RNA-binding</keyword>
<dbReference type="Pfam" id="PF17921">
    <property type="entry name" value="Integrase_H2C2"/>
    <property type="match status" value="1"/>
</dbReference>
<dbReference type="PANTHER" id="PTHR37984">
    <property type="entry name" value="PROTEIN CBG26694"/>
    <property type="match status" value="1"/>
</dbReference>
<dbReference type="InterPro" id="IPR036397">
    <property type="entry name" value="RNaseH_sf"/>
</dbReference>
<dbReference type="SUPFAM" id="SSF53098">
    <property type="entry name" value="Ribonuclease H-like"/>
    <property type="match status" value="1"/>
</dbReference>
<reference evidence="6" key="1">
    <citation type="journal article" date="2013" name="Genome Announc.">
        <title>Draft genome sequence of Botrytis cinerea BcDW1, inoculum for noble rot of grape berries.</title>
        <authorList>
            <person name="Blanco-Ulate B."/>
            <person name="Allen G."/>
            <person name="Powell A.L."/>
            <person name="Cantu D."/>
        </authorList>
    </citation>
    <scope>NUCLEOTIDE SEQUENCE [LARGE SCALE GENOMIC DNA]</scope>
    <source>
        <strain evidence="6">BcDW1</strain>
    </source>
</reference>
<dbReference type="SUPFAM" id="SSF56672">
    <property type="entry name" value="DNA/RNA polymerases"/>
    <property type="match status" value="1"/>
</dbReference>